<evidence type="ECO:0000256" key="1">
    <source>
        <dbReference type="ARBA" id="ARBA00001946"/>
    </source>
</evidence>
<protein>
    <recommendedName>
        <fullName evidence="4">FAD:protein FMN transferase</fullName>
        <ecNumber evidence="3">2.7.1.180</ecNumber>
    </recommendedName>
    <alternativeName>
        <fullName evidence="10">Flavin transferase</fullName>
    </alternativeName>
</protein>
<evidence type="ECO:0000256" key="11">
    <source>
        <dbReference type="ARBA" id="ARBA00048540"/>
    </source>
</evidence>
<evidence type="ECO:0000256" key="8">
    <source>
        <dbReference type="ARBA" id="ARBA00022827"/>
    </source>
</evidence>
<evidence type="ECO:0000313" key="13">
    <source>
        <dbReference type="Proteomes" id="UP001056381"/>
    </source>
</evidence>
<gene>
    <name evidence="12" type="ORF">M9B40_02215</name>
</gene>
<comment type="cofactor">
    <cofactor evidence="1">
        <name>Mg(2+)</name>
        <dbReference type="ChEBI" id="CHEBI:18420"/>
    </cofactor>
</comment>
<name>A0A9Q8TYY0_9GAMM</name>
<keyword evidence="8" id="KW-0274">FAD</keyword>
<evidence type="ECO:0000256" key="7">
    <source>
        <dbReference type="ARBA" id="ARBA00022723"/>
    </source>
</evidence>
<dbReference type="EC" id="2.7.1.180" evidence="3"/>
<evidence type="ECO:0000256" key="4">
    <source>
        <dbReference type="ARBA" id="ARBA00016337"/>
    </source>
</evidence>
<accession>A0A9Q8TYY0</accession>
<keyword evidence="6 12" id="KW-0808">Transferase</keyword>
<evidence type="ECO:0000256" key="2">
    <source>
        <dbReference type="ARBA" id="ARBA00008282"/>
    </source>
</evidence>
<comment type="catalytic activity">
    <reaction evidence="11">
        <text>L-threonyl-[protein] + FAD = FMN-L-threonyl-[protein] + AMP + H(+)</text>
        <dbReference type="Rhea" id="RHEA:36847"/>
        <dbReference type="Rhea" id="RHEA-COMP:11060"/>
        <dbReference type="Rhea" id="RHEA-COMP:11061"/>
        <dbReference type="ChEBI" id="CHEBI:15378"/>
        <dbReference type="ChEBI" id="CHEBI:30013"/>
        <dbReference type="ChEBI" id="CHEBI:57692"/>
        <dbReference type="ChEBI" id="CHEBI:74257"/>
        <dbReference type="ChEBI" id="CHEBI:456215"/>
        <dbReference type="EC" id="2.7.1.180"/>
    </reaction>
</comment>
<comment type="similarity">
    <text evidence="2">Belongs to the ApbE family.</text>
</comment>
<dbReference type="SUPFAM" id="SSF143631">
    <property type="entry name" value="ApbE-like"/>
    <property type="match status" value="1"/>
</dbReference>
<dbReference type="GO" id="GO:0016740">
    <property type="term" value="F:transferase activity"/>
    <property type="evidence" value="ECO:0007669"/>
    <property type="project" value="UniProtKB-KW"/>
</dbReference>
<organism evidence="12 13">
    <name type="scientific">SAR86 cluster bacterium</name>
    <dbReference type="NCBI Taxonomy" id="2030880"/>
    <lineage>
        <taxon>Bacteria</taxon>
        <taxon>Pseudomonadati</taxon>
        <taxon>Pseudomonadota</taxon>
        <taxon>Gammaproteobacteria</taxon>
        <taxon>SAR86 cluster</taxon>
    </lineage>
</organism>
<evidence type="ECO:0000313" key="12">
    <source>
        <dbReference type="EMBL" id="URQ63596.1"/>
    </source>
</evidence>
<evidence type="ECO:0000256" key="9">
    <source>
        <dbReference type="ARBA" id="ARBA00022842"/>
    </source>
</evidence>
<keyword evidence="9" id="KW-0460">Magnesium</keyword>
<dbReference type="Gene3D" id="3.10.520.10">
    <property type="entry name" value="ApbE-like domains"/>
    <property type="match status" value="2"/>
</dbReference>
<evidence type="ECO:0000256" key="6">
    <source>
        <dbReference type="ARBA" id="ARBA00022679"/>
    </source>
</evidence>
<keyword evidence="5" id="KW-0285">Flavoprotein</keyword>
<dbReference type="InterPro" id="IPR003374">
    <property type="entry name" value="ApbE-like_sf"/>
</dbReference>
<sequence length="264" mass="29877">MVRYLLLILLLVGCQQFTYTTSNGEIYGTSYKYRYIHPETQELDPLIPEKIEKELNRIDLIFSTYKENSEVLNTSIEEMNSWSKDLKYLYDLSLNLSEISKNSFDPLQGGILDFSAVAKGYAVDKVADILQENGIKDYFIEIGGEIKAKGLAPHRGNWKWAIEDPFSMNQKIFKSFSMPSKGHSIATSGEYKNPGHIWGGGPRDVANVTVLHESATYADAWATTMYVLGTKEGLKIAENEQIAVFFIKKDGETLNSSQWSRIYP</sequence>
<evidence type="ECO:0000256" key="3">
    <source>
        <dbReference type="ARBA" id="ARBA00011955"/>
    </source>
</evidence>
<dbReference type="Proteomes" id="UP001056381">
    <property type="component" value="Chromosome"/>
</dbReference>
<dbReference type="Pfam" id="PF02424">
    <property type="entry name" value="ApbE"/>
    <property type="match status" value="1"/>
</dbReference>
<dbReference type="InterPro" id="IPR024932">
    <property type="entry name" value="ApbE"/>
</dbReference>
<keyword evidence="7" id="KW-0479">Metal-binding</keyword>
<keyword evidence="13" id="KW-1185">Reference proteome</keyword>
<dbReference type="PANTHER" id="PTHR30040">
    <property type="entry name" value="THIAMINE BIOSYNTHESIS LIPOPROTEIN APBE"/>
    <property type="match status" value="1"/>
</dbReference>
<evidence type="ECO:0000256" key="10">
    <source>
        <dbReference type="ARBA" id="ARBA00031306"/>
    </source>
</evidence>
<dbReference type="GO" id="GO:0046872">
    <property type="term" value="F:metal ion binding"/>
    <property type="evidence" value="ECO:0007669"/>
    <property type="project" value="UniProtKB-KW"/>
</dbReference>
<reference evidence="12" key="1">
    <citation type="submission" date="2022-05" db="EMBL/GenBank/DDBJ databases">
        <title>Single-amplified genomics reveal most streamlined microbe among free-living bacteria.</title>
        <authorList>
            <person name="Roda-Garcia J."/>
            <person name="Haro-Moreno J.M."/>
            <person name="Rodriguez-Valera F."/>
            <person name="Almagro-Moreno S."/>
            <person name="Lopez-Perez M."/>
        </authorList>
    </citation>
    <scope>NUCLEOTIDE SEQUENCE</scope>
    <source>
        <strain evidence="12">TMED112-D2-2</strain>
    </source>
</reference>
<dbReference type="EMBL" id="CP097966">
    <property type="protein sequence ID" value="URQ63596.1"/>
    <property type="molecule type" value="Genomic_DNA"/>
</dbReference>
<evidence type="ECO:0000256" key="5">
    <source>
        <dbReference type="ARBA" id="ARBA00022630"/>
    </source>
</evidence>
<proteinExistence type="inferred from homology"/>
<dbReference type="AlphaFoldDB" id="A0A9Q8TYY0"/>
<dbReference type="PANTHER" id="PTHR30040:SF2">
    <property type="entry name" value="FAD:PROTEIN FMN TRANSFERASE"/>
    <property type="match status" value="1"/>
</dbReference>